<dbReference type="Proteomes" id="UP000001037">
    <property type="component" value="Chromosome"/>
</dbReference>
<name>G0EH61_PYRF1</name>
<evidence type="ECO:0000313" key="3">
    <source>
        <dbReference type="Proteomes" id="UP000001037"/>
    </source>
</evidence>
<proteinExistence type="predicted"/>
<dbReference type="RefSeq" id="WP_014026962.1">
    <property type="nucleotide sequence ID" value="NC_015931.1"/>
</dbReference>
<accession>G0EH61</accession>
<dbReference type="HOGENOM" id="CLU_1280846_0_0_2"/>
<feature type="transmembrane region" description="Helical" evidence="1">
    <location>
        <begin position="200"/>
        <end position="218"/>
    </location>
</feature>
<dbReference type="KEGG" id="pfm:Pyrfu_1427"/>
<sequence length="219" mass="23332">MSPSNEALIGALLLGYVALIVILSKLLYNALRGIGLGYYRAVYFVRKYIHVFGGGVVAFLTPFVFTSPLIPLVMGLVLAAGLALARATNKLMYWFQVPDNAYEVNFCIAWALGIAILWLITGNPWIAVTPALLISIGDAVTGVVRNVVVGRRSKHWVGNLAMATVTVPLVGGLLGVPGMLVAAVASVIERLEFGPIDDNVLIVLFSSAALVVMHLMGLV</sequence>
<feature type="transmembrane region" description="Helical" evidence="1">
    <location>
        <begin position="48"/>
        <end position="65"/>
    </location>
</feature>
<feature type="transmembrane region" description="Helical" evidence="1">
    <location>
        <begin position="6"/>
        <end position="28"/>
    </location>
</feature>
<dbReference type="eggNOG" id="arCOG01879">
    <property type="taxonomic scope" value="Archaea"/>
</dbReference>
<reference evidence="2 3" key="1">
    <citation type="journal article" date="2011" name="Stand. Genomic Sci.">
        <title>Complete genome sequence of the hyperthermophilic chemolithoautotroph Pyrolobus fumarii type strain (1A).</title>
        <authorList>
            <person name="Anderson I."/>
            <person name="Goker M."/>
            <person name="Nolan M."/>
            <person name="Lucas S."/>
            <person name="Hammon N."/>
            <person name="Deshpande S."/>
            <person name="Cheng J.F."/>
            <person name="Tapia R."/>
            <person name="Han C."/>
            <person name="Goodwin L."/>
            <person name="Pitluck S."/>
            <person name="Huntemann M."/>
            <person name="Liolios K."/>
            <person name="Ivanova N."/>
            <person name="Pagani I."/>
            <person name="Mavromatis K."/>
            <person name="Ovchinikova G."/>
            <person name="Pati A."/>
            <person name="Chen A."/>
            <person name="Palaniappan K."/>
            <person name="Land M."/>
            <person name="Hauser L."/>
            <person name="Brambilla E.M."/>
            <person name="Huber H."/>
            <person name="Yasawong M."/>
            <person name="Rohde M."/>
            <person name="Spring S."/>
            <person name="Abt B."/>
            <person name="Sikorski J."/>
            <person name="Wirth R."/>
            <person name="Detter J.C."/>
            <person name="Woyke T."/>
            <person name="Bristow J."/>
            <person name="Eisen J.A."/>
            <person name="Markowitz V."/>
            <person name="Hugenholtz P."/>
            <person name="Kyrpides N.C."/>
            <person name="Klenk H.P."/>
            <person name="Lapidus A."/>
        </authorList>
    </citation>
    <scope>NUCLEOTIDE SEQUENCE [LARGE SCALE GENOMIC DNA]</scope>
    <source>
        <strain evidence="3">DSM 11204 / 1A</strain>
    </source>
</reference>
<keyword evidence="1" id="KW-0812">Transmembrane</keyword>
<evidence type="ECO:0000256" key="1">
    <source>
        <dbReference type="SAM" id="Phobius"/>
    </source>
</evidence>
<feature type="transmembrane region" description="Helical" evidence="1">
    <location>
        <begin position="71"/>
        <end position="89"/>
    </location>
</feature>
<feature type="transmembrane region" description="Helical" evidence="1">
    <location>
        <begin position="160"/>
        <end position="188"/>
    </location>
</feature>
<evidence type="ECO:0000313" key="2">
    <source>
        <dbReference type="EMBL" id="AEM39285.1"/>
    </source>
</evidence>
<dbReference type="EMBL" id="CP002838">
    <property type="protein sequence ID" value="AEM39285.1"/>
    <property type="molecule type" value="Genomic_DNA"/>
</dbReference>
<organism evidence="2 3">
    <name type="scientific">Pyrolobus fumarii (strain DSM 11204 / 1A)</name>
    <dbReference type="NCBI Taxonomy" id="694429"/>
    <lineage>
        <taxon>Archaea</taxon>
        <taxon>Thermoproteota</taxon>
        <taxon>Thermoprotei</taxon>
        <taxon>Desulfurococcales</taxon>
        <taxon>Pyrodictiaceae</taxon>
        <taxon>Pyrolobus</taxon>
    </lineage>
</organism>
<evidence type="ECO:0008006" key="4">
    <source>
        <dbReference type="Google" id="ProtNLM"/>
    </source>
</evidence>
<dbReference type="InParanoid" id="G0EH61"/>
<dbReference type="AlphaFoldDB" id="G0EH61"/>
<feature type="transmembrane region" description="Helical" evidence="1">
    <location>
        <begin position="101"/>
        <end position="120"/>
    </location>
</feature>
<dbReference type="STRING" id="694429.Pyrfu_1427"/>
<keyword evidence="1" id="KW-1133">Transmembrane helix</keyword>
<keyword evidence="3" id="KW-1185">Reference proteome</keyword>
<protein>
    <recommendedName>
        <fullName evidence="4">Dolichol kinase</fullName>
    </recommendedName>
</protein>
<keyword evidence="1" id="KW-0472">Membrane</keyword>
<gene>
    <name evidence="2" type="ordered locus">Pyrfu_1427</name>
</gene>
<dbReference type="GeneID" id="11138613"/>